<comment type="caution">
    <text evidence="2">The sequence shown here is derived from an EMBL/GenBank/DDBJ whole genome shotgun (WGS) entry which is preliminary data.</text>
</comment>
<dbReference type="EMBL" id="JAOPGA020001001">
    <property type="protein sequence ID" value="KAL0483896.1"/>
    <property type="molecule type" value="Genomic_DNA"/>
</dbReference>
<sequence>MQRTSPEDVQQNFFIKEETMDELLEEGLKLYGNNNESNNLNGNKINIHTSGSKNNEIPMHLESRRSERITIMDNEFQKFERKANPTQKTITFLKERW</sequence>
<reference evidence="2 4" key="1">
    <citation type="submission" date="2024-03" db="EMBL/GenBank/DDBJ databases">
        <title>The Acrasis kona genome and developmental transcriptomes reveal deep origins of eukaryotic multicellular pathways.</title>
        <authorList>
            <person name="Sheikh S."/>
            <person name="Fu C.-J."/>
            <person name="Brown M.W."/>
            <person name="Baldauf S.L."/>
        </authorList>
    </citation>
    <scope>NUCLEOTIDE SEQUENCE [LARGE SCALE GENOMIC DNA]</scope>
    <source>
        <strain evidence="2 4">ATCC MYA-3509</strain>
    </source>
</reference>
<dbReference type="AlphaFoldDB" id="A0AAW2YR67"/>
<dbReference type="EMBL" id="JAOPGA020000582">
    <property type="protein sequence ID" value="KAL0479635.1"/>
    <property type="molecule type" value="Genomic_DNA"/>
</dbReference>
<feature type="region of interest" description="Disordered" evidence="1">
    <location>
        <begin position="34"/>
        <end position="56"/>
    </location>
</feature>
<feature type="compositionally biased region" description="Low complexity" evidence="1">
    <location>
        <begin position="34"/>
        <end position="46"/>
    </location>
</feature>
<evidence type="ECO:0000313" key="4">
    <source>
        <dbReference type="Proteomes" id="UP001431209"/>
    </source>
</evidence>
<evidence type="ECO:0000313" key="3">
    <source>
        <dbReference type="EMBL" id="KAL0483896.1"/>
    </source>
</evidence>
<keyword evidence="4" id="KW-1185">Reference proteome</keyword>
<gene>
    <name evidence="3" type="ORF">AKO1_004553</name>
    <name evidence="2" type="ORF">AKO1_015046</name>
</gene>
<accession>A0AAW2YR67</accession>
<organism evidence="2 4">
    <name type="scientific">Acrasis kona</name>
    <dbReference type="NCBI Taxonomy" id="1008807"/>
    <lineage>
        <taxon>Eukaryota</taxon>
        <taxon>Discoba</taxon>
        <taxon>Heterolobosea</taxon>
        <taxon>Tetramitia</taxon>
        <taxon>Eutetramitia</taxon>
        <taxon>Acrasidae</taxon>
        <taxon>Acrasis</taxon>
    </lineage>
</organism>
<dbReference type="Proteomes" id="UP001431209">
    <property type="component" value="Unassembled WGS sequence"/>
</dbReference>
<protein>
    <submittedName>
        <fullName evidence="3">Lec-1</fullName>
    </submittedName>
</protein>
<proteinExistence type="predicted"/>
<evidence type="ECO:0000256" key="1">
    <source>
        <dbReference type="SAM" id="MobiDB-lite"/>
    </source>
</evidence>
<name>A0AAW2YR67_9EUKA</name>
<evidence type="ECO:0000313" key="2">
    <source>
        <dbReference type="EMBL" id="KAL0479635.1"/>
    </source>
</evidence>